<protein>
    <submittedName>
        <fullName evidence="1">Uncharacterized protein</fullName>
    </submittedName>
</protein>
<proteinExistence type="predicted"/>
<dbReference type="Proteomes" id="UP000515947">
    <property type="component" value="Chromosome"/>
</dbReference>
<evidence type="ECO:0000313" key="2">
    <source>
        <dbReference type="Proteomes" id="UP000515947"/>
    </source>
</evidence>
<gene>
    <name evidence="1" type="ORF">H9L09_19555</name>
</gene>
<dbReference type="EMBL" id="CP060713">
    <property type="protein sequence ID" value="QNN52615.1"/>
    <property type="molecule type" value="Genomic_DNA"/>
</dbReference>
<keyword evidence="2" id="KW-1185">Reference proteome</keyword>
<organism evidence="1 2">
    <name type="scientific">Nocardioides mesophilus</name>
    <dbReference type="NCBI Taxonomy" id="433659"/>
    <lineage>
        <taxon>Bacteria</taxon>
        <taxon>Bacillati</taxon>
        <taxon>Actinomycetota</taxon>
        <taxon>Actinomycetes</taxon>
        <taxon>Propionibacteriales</taxon>
        <taxon>Nocardioidaceae</taxon>
        <taxon>Nocardioides</taxon>
    </lineage>
</organism>
<accession>A0A7G9RAJ0</accession>
<dbReference type="KEGG" id="nmes:H9L09_19555"/>
<evidence type="ECO:0000313" key="1">
    <source>
        <dbReference type="EMBL" id="QNN52615.1"/>
    </source>
</evidence>
<dbReference type="RefSeq" id="WP_187578457.1">
    <property type="nucleotide sequence ID" value="NZ_CP060713.1"/>
</dbReference>
<sequence length="58" mass="6146">MSQTPAEPPVVTGHADVDAVLVSLEDLADRPVAEHVAVFESAHERLRAALTDVSDPNV</sequence>
<dbReference type="AlphaFoldDB" id="A0A7G9RAJ0"/>
<name>A0A7G9RAJ0_9ACTN</name>
<reference evidence="1 2" key="1">
    <citation type="submission" date="2020-08" db="EMBL/GenBank/DDBJ databases">
        <title>Genome sequence of Nocardioides mesophilus KACC 16243T.</title>
        <authorList>
            <person name="Hyun D.-W."/>
            <person name="Bae J.-W."/>
        </authorList>
    </citation>
    <scope>NUCLEOTIDE SEQUENCE [LARGE SCALE GENOMIC DNA]</scope>
    <source>
        <strain evidence="1 2">KACC 16243</strain>
    </source>
</reference>